<reference evidence="1 3" key="1">
    <citation type="submission" date="2018-08" db="EMBL/GenBank/DDBJ databases">
        <title>Proposal of Muricauda 72 sp.nov. and Muricauda NH166 sp.nov., isolated from seawater.</title>
        <authorList>
            <person name="Cheng H."/>
            <person name="Wu Y.-H."/>
            <person name="Guo L.-L."/>
            <person name="Xu X.-W."/>
        </authorList>
    </citation>
    <scope>NUCLEOTIDE SEQUENCE [LARGE SCALE GENOMIC DNA]</scope>
    <source>
        <strain evidence="1 3">NH166</strain>
    </source>
</reference>
<evidence type="ECO:0000313" key="2">
    <source>
        <dbReference type="EMBL" id="TXK03939.1"/>
    </source>
</evidence>
<name>A0A418N9T6_9FLAO</name>
<reference evidence="2 4" key="2">
    <citation type="submission" date="2019-07" db="EMBL/GenBank/DDBJ databases">
        <title>Draft genome of two Muricauda strains isolated from deep sea.</title>
        <authorList>
            <person name="Sun C."/>
        </authorList>
    </citation>
    <scope>NUCLEOTIDE SEQUENCE [LARGE SCALE GENOMIC DNA]</scope>
    <source>
        <strain evidence="2 4">NH166</strain>
    </source>
</reference>
<evidence type="ECO:0000313" key="1">
    <source>
        <dbReference type="EMBL" id="RIV72168.1"/>
    </source>
</evidence>
<gene>
    <name evidence="1" type="ORF">D2U88_06870</name>
    <name evidence="2" type="ORF">FQ019_06815</name>
</gene>
<organism evidence="1 3">
    <name type="scientific">Flagellimonas aequoris</name>
    <dbReference type="NCBI Taxonomy" id="2306997"/>
    <lineage>
        <taxon>Bacteria</taxon>
        <taxon>Pseudomonadati</taxon>
        <taxon>Bacteroidota</taxon>
        <taxon>Flavobacteriia</taxon>
        <taxon>Flavobacteriales</taxon>
        <taxon>Flavobacteriaceae</taxon>
        <taxon>Flagellimonas</taxon>
    </lineage>
</organism>
<dbReference type="EMBL" id="QXFJ01000015">
    <property type="protein sequence ID" value="RIV72168.1"/>
    <property type="molecule type" value="Genomic_DNA"/>
</dbReference>
<protein>
    <submittedName>
        <fullName evidence="1">Uncharacterized protein</fullName>
    </submittedName>
</protein>
<comment type="caution">
    <text evidence="1">The sequence shown here is derived from an EMBL/GenBank/DDBJ whole genome shotgun (WGS) entry which is preliminary data.</text>
</comment>
<dbReference type="Proteomes" id="UP000284189">
    <property type="component" value="Unassembled WGS sequence"/>
</dbReference>
<dbReference type="EMBL" id="VNWL01000014">
    <property type="protein sequence ID" value="TXK03939.1"/>
    <property type="molecule type" value="Genomic_DNA"/>
</dbReference>
<evidence type="ECO:0000313" key="3">
    <source>
        <dbReference type="Proteomes" id="UP000284189"/>
    </source>
</evidence>
<sequence>MKKARIILVITAVLPILCFSQKIIQGDDASRNKNNFDIYEFSSASIFFFSTLEQNFGGTKGENIFALMKIISSSINKQEDFFRLQVENKKFRSLNKSLARKYDNIYPIHIYINEDNSERNYIRENGIINDVRDTIEIRIPSNMPCPISKNSFLEGSFKFSFAQQLLNDKSNSTIKSFIVDFLNGTGLYSALDLSINCVKNFNEEELESIFNNEYDRILVSLVFWEYLSESANYDLNTRKYFYED</sequence>
<evidence type="ECO:0000313" key="4">
    <source>
        <dbReference type="Proteomes" id="UP000321528"/>
    </source>
</evidence>
<proteinExistence type="predicted"/>
<accession>A0A418N9T6</accession>
<dbReference type="OrthoDB" id="9806411at2"/>
<dbReference type="Proteomes" id="UP000321528">
    <property type="component" value="Unassembled WGS sequence"/>
</dbReference>
<dbReference type="AlphaFoldDB" id="A0A418N9T6"/>
<keyword evidence="4" id="KW-1185">Reference proteome</keyword>
<dbReference type="RefSeq" id="WP_119639591.1">
    <property type="nucleotide sequence ID" value="NZ_QXFJ01000015.1"/>
</dbReference>